<reference evidence="12 13" key="1">
    <citation type="submission" date="2019-04" db="EMBL/GenBank/DDBJ databases">
        <title>High contiguity whole genome sequence and gene annotation resource for two Venturia nashicola isolates.</title>
        <authorList>
            <person name="Prokchorchik M."/>
            <person name="Won K."/>
            <person name="Lee Y."/>
            <person name="Choi E.D."/>
            <person name="Segonzac C."/>
            <person name="Sohn K.H."/>
        </authorList>
    </citation>
    <scope>NUCLEOTIDE SEQUENCE [LARGE SCALE GENOMIC DNA]</scope>
    <source>
        <strain evidence="12 13">PRI2</strain>
    </source>
</reference>
<evidence type="ECO:0000256" key="3">
    <source>
        <dbReference type="ARBA" id="ARBA00022448"/>
    </source>
</evidence>
<comment type="similarity">
    <text evidence="2 8">Belongs to the major facilitator superfamily. Sugar transporter (TC 2.A.1.1) family.</text>
</comment>
<evidence type="ECO:0000313" key="13">
    <source>
        <dbReference type="Proteomes" id="UP000298493"/>
    </source>
</evidence>
<feature type="transmembrane region" description="Helical" evidence="10">
    <location>
        <begin position="503"/>
        <end position="521"/>
    </location>
</feature>
<evidence type="ECO:0000256" key="1">
    <source>
        <dbReference type="ARBA" id="ARBA00004141"/>
    </source>
</evidence>
<sequence length="569" mass="62264">MSEDGAYEPLIRPVAPRPEDQAEEDAYDAAERDRRDEERGFEIPGVFIWVLTFCAGVSGLLFGYDTGVISSTLVSIDSSLSHRALTTLDKSLITSSTSLFALVVSPVSGLLADGLGRKRIILLADALFVLGALWQALSTTVWQMILGRSIIGLAVGSASFVTPLYISEIAPAQWRGRLVTVSSLFITGGQVVAYLIGWAFSQANGGWRWMVGLGAVPAVLQLLALLFMPETPRWLVKAGREEKAREVLTKVYGLNEERLVESTLKSISDEIEEESSARKISSISDSTTPSPLHRHFRGLKYTVRELCTVGGNRRALVISCMLQASQQLCGFNSLMYFSATIFAMVGFKNPIATSLTIALTNFVFTLGTFTFIDRLGRRRILLGSIPIMVLGLGICAIAFKFVDLPENAIKSRAILELHFARITATKSPNAGPWPLIIVASMILYVAAYALGLGCVPWQQSELFPLSVRSLGSSLATATNWASNTIVGLTFLPMMEAITPMGTFATYAVVCFLSWIAVYSIYPETAGLGMEGVGALLKDNFGVKESLIGFKERKARRKERQRRRRNEDTR</sequence>
<feature type="transmembrane region" description="Helical" evidence="10">
    <location>
        <begin position="379"/>
        <end position="402"/>
    </location>
</feature>
<feature type="transmembrane region" description="Helical" evidence="10">
    <location>
        <begin position="149"/>
        <end position="166"/>
    </location>
</feature>
<evidence type="ECO:0000313" key="12">
    <source>
        <dbReference type="EMBL" id="TID15674.1"/>
    </source>
</evidence>
<dbReference type="EMBL" id="SNSC02000020">
    <property type="protein sequence ID" value="TID15674.1"/>
    <property type="molecule type" value="Genomic_DNA"/>
</dbReference>
<comment type="catalytic activity">
    <reaction evidence="7">
        <text>myo-inositol(out) + H(+)(out) = myo-inositol(in) + H(+)(in)</text>
        <dbReference type="Rhea" id="RHEA:60364"/>
        <dbReference type="ChEBI" id="CHEBI:15378"/>
        <dbReference type="ChEBI" id="CHEBI:17268"/>
    </reaction>
</comment>
<dbReference type="PANTHER" id="PTHR48020:SF12">
    <property type="entry name" value="PROTON MYO-INOSITOL COTRANSPORTER"/>
    <property type="match status" value="1"/>
</dbReference>
<feature type="transmembrane region" description="Helical" evidence="10">
    <location>
        <begin position="92"/>
        <end position="112"/>
    </location>
</feature>
<dbReference type="SUPFAM" id="SSF103473">
    <property type="entry name" value="MFS general substrate transporter"/>
    <property type="match status" value="1"/>
</dbReference>
<protein>
    <submittedName>
        <fullName evidence="12">General substrate transporter</fullName>
    </submittedName>
</protein>
<evidence type="ECO:0000256" key="4">
    <source>
        <dbReference type="ARBA" id="ARBA00022692"/>
    </source>
</evidence>
<dbReference type="AlphaFoldDB" id="A0A4Z1NWG7"/>
<evidence type="ECO:0000256" key="5">
    <source>
        <dbReference type="ARBA" id="ARBA00022989"/>
    </source>
</evidence>
<dbReference type="InterPro" id="IPR005829">
    <property type="entry name" value="Sugar_transporter_CS"/>
</dbReference>
<feature type="transmembrane region" description="Helical" evidence="10">
    <location>
        <begin position="351"/>
        <end position="372"/>
    </location>
</feature>
<organism evidence="12 13">
    <name type="scientific">Venturia nashicola</name>
    <dbReference type="NCBI Taxonomy" id="86259"/>
    <lineage>
        <taxon>Eukaryota</taxon>
        <taxon>Fungi</taxon>
        <taxon>Dikarya</taxon>
        <taxon>Ascomycota</taxon>
        <taxon>Pezizomycotina</taxon>
        <taxon>Dothideomycetes</taxon>
        <taxon>Pleosporomycetidae</taxon>
        <taxon>Venturiales</taxon>
        <taxon>Venturiaceae</taxon>
        <taxon>Venturia</taxon>
    </lineage>
</organism>
<dbReference type="GO" id="GO:0005366">
    <property type="term" value="F:myo-inositol:proton symporter activity"/>
    <property type="evidence" value="ECO:0007669"/>
    <property type="project" value="TreeGrafter"/>
</dbReference>
<feature type="transmembrane region" description="Helical" evidence="10">
    <location>
        <begin position="41"/>
        <end position="64"/>
    </location>
</feature>
<feature type="transmembrane region" description="Helical" evidence="10">
    <location>
        <begin position="328"/>
        <end position="345"/>
    </location>
</feature>
<feature type="transmembrane region" description="Helical" evidence="10">
    <location>
        <begin position="178"/>
        <end position="200"/>
    </location>
</feature>
<evidence type="ECO:0000256" key="7">
    <source>
        <dbReference type="ARBA" id="ARBA00049119"/>
    </source>
</evidence>
<evidence type="ECO:0000256" key="9">
    <source>
        <dbReference type="SAM" id="MobiDB-lite"/>
    </source>
</evidence>
<comment type="caution">
    <text evidence="12">The sequence shown here is derived from an EMBL/GenBank/DDBJ whole genome shotgun (WGS) entry which is preliminary data.</text>
</comment>
<name>A0A4Z1NWG7_9PEZI</name>
<keyword evidence="4 10" id="KW-0812">Transmembrane</keyword>
<comment type="subcellular location">
    <subcellularLocation>
        <location evidence="1">Membrane</location>
        <topology evidence="1">Multi-pass membrane protein</topology>
    </subcellularLocation>
</comment>
<dbReference type="STRING" id="86259.A0A4Z1NWG7"/>
<feature type="transmembrane region" description="Helical" evidence="10">
    <location>
        <begin position="119"/>
        <end position="137"/>
    </location>
</feature>
<keyword evidence="13" id="KW-1185">Reference proteome</keyword>
<dbReference type="OrthoDB" id="6339427at2759"/>
<dbReference type="InterPro" id="IPR050814">
    <property type="entry name" value="Myo-inositol_Transporter"/>
</dbReference>
<gene>
    <name evidence="12" type="ORF">E6O75_ATG08002</name>
</gene>
<dbReference type="GO" id="GO:1904679">
    <property type="term" value="P:myo-inositol import across plasma membrane"/>
    <property type="evidence" value="ECO:0007669"/>
    <property type="project" value="TreeGrafter"/>
</dbReference>
<feature type="transmembrane region" description="Helical" evidence="10">
    <location>
        <begin position="435"/>
        <end position="457"/>
    </location>
</feature>
<dbReference type="InterPro" id="IPR036259">
    <property type="entry name" value="MFS_trans_sf"/>
</dbReference>
<dbReference type="Gene3D" id="1.20.1250.20">
    <property type="entry name" value="MFS general substrate transporter like domains"/>
    <property type="match status" value="1"/>
</dbReference>
<dbReference type="Pfam" id="PF00083">
    <property type="entry name" value="Sugar_tr"/>
    <property type="match status" value="1"/>
</dbReference>
<proteinExistence type="inferred from homology"/>
<dbReference type="PRINTS" id="PR00171">
    <property type="entry name" value="SUGRTRNSPORT"/>
</dbReference>
<evidence type="ECO:0000259" key="11">
    <source>
        <dbReference type="PROSITE" id="PS50850"/>
    </source>
</evidence>
<dbReference type="NCBIfam" id="TIGR00879">
    <property type="entry name" value="SP"/>
    <property type="match status" value="1"/>
</dbReference>
<evidence type="ECO:0000256" key="10">
    <source>
        <dbReference type="SAM" id="Phobius"/>
    </source>
</evidence>
<dbReference type="PANTHER" id="PTHR48020">
    <property type="entry name" value="PROTON MYO-INOSITOL COTRANSPORTER"/>
    <property type="match status" value="1"/>
</dbReference>
<keyword evidence="5 10" id="KW-1133">Transmembrane helix</keyword>
<keyword evidence="3 8" id="KW-0813">Transport</keyword>
<feature type="transmembrane region" description="Helical" evidence="10">
    <location>
        <begin position="206"/>
        <end position="227"/>
    </location>
</feature>
<dbReference type="FunFam" id="1.20.1250.20:FF:000073">
    <property type="entry name" value="MFS myo-inositol transporter, putative"/>
    <property type="match status" value="1"/>
</dbReference>
<dbReference type="Proteomes" id="UP000298493">
    <property type="component" value="Unassembled WGS sequence"/>
</dbReference>
<dbReference type="PROSITE" id="PS00217">
    <property type="entry name" value="SUGAR_TRANSPORT_2"/>
    <property type="match status" value="1"/>
</dbReference>
<keyword evidence="6 10" id="KW-0472">Membrane</keyword>
<feature type="transmembrane region" description="Helical" evidence="10">
    <location>
        <begin position="469"/>
        <end position="491"/>
    </location>
</feature>
<dbReference type="PROSITE" id="PS50850">
    <property type="entry name" value="MFS"/>
    <property type="match status" value="1"/>
</dbReference>
<feature type="region of interest" description="Disordered" evidence="9">
    <location>
        <begin position="1"/>
        <end position="34"/>
    </location>
</feature>
<dbReference type="InterPro" id="IPR005828">
    <property type="entry name" value="MFS_sugar_transport-like"/>
</dbReference>
<evidence type="ECO:0000256" key="2">
    <source>
        <dbReference type="ARBA" id="ARBA00010992"/>
    </source>
</evidence>
<dbReference type="InterPro" id="IPR003663">
    <property type="entry name" value="Sugar/inositol_transpt"/>
</dbReference>
<dbReference type="InterPro" id="IPR020846">
    <property type="entry name" value="MFS_dom"/>
</dbReference>
<accession>A0A4Z1NWG7</accession>
<dbReference type="PROSITE" id="PS00216">
    <property type="entry name" value="SUGAR_TRANSPORT_1"/>
    <property type="match status" value="2"/>
</dbReference>
<evidence type="ECO:0000256" key="6">
    <source>
        <dbReference type="ARBA" id="ARBA00023136"/>
    </source>
</evidence>
<evidence type="ECO:0000256" key="8">
    <source>
        <dbReference type="RuleBase" id="RU003346"/>
    </source>
</evidence>
<feature type="domain" description="Major facilitator superfamily (MFS) profile" evidence="11">
    <location>
        <begin position="51"/>
        <end position="525"/>
    </location>
</feature>
<dbReference type="GO" id="GO:0016020">
    <property type="term" value="C:membrane"/>
    <property type="evidence" value="ECO:0007669"/>
    <property type="project" value="UniProtKB-SubCell"/>
</dbReference>